<dbReference type="Pfam" id="PF12725">
    <property type="entry name" value="DUF3810"/>
    <property type="match status" value="1"/>
</dbReference>
<comment type="caution">
    <text evidence="2">The sequence shown here is derived from an EMBL/GenBank/DDBJ whole genome shotgun (WGS) entry which is preliminary data.</text>
</comment>
<dbReference type="Proteomes" id="UP000886884">
    <property type="component" value="Unassembled WGS sequence"/>
</dbReference>
<organism evidence="2 3">
    <name type="scientific">Candidatus Ornithocaccomicrobium faecavium</name>
    <dbReference type="NCBI Taxonomy" id="2840890"/>
    <lineage>
        <taxon>Bacteria</taxon>
        <taxon>Bacillati</taxon>
        <taxon>Bacillota</taxon>
        <taxon>Clostridia</taxon>
        <taxon>Candidatus Ornithocaccomicrobium</taxon>
    </lineage>
</organism>
<evidence type="ECO:0000313" key="3">
    <source>
        <dbReference type="Proteomes" id="UP000886884"/>
    </source>
</evidence>
<evidence type="ECO:0000313" key="2">
    <source>
        <dbReference type="EMBL" id="HIV28649.1"/>
    </source>
</evidence>
<dbReference type="InterPro" id="IPR024294">
    <property type="entry name" value="DUF3810"/>
</dbReference>
<dbReference type="EMBL" id="DVOT01000214">
    <property type="protein sequence ID" value="HIV28649.1"/>
    <property type="molecule type" value="Genomic_DNA"/>
</dbReference>
<gene>
    <name evidence="2" type="ORF">IAA64_11795</name>
</gene>
<protein>
    <submittedName>
        <fullName evidence="2">DUF3810 family protein</fullName>
    </submittedName>
</protein>
<feature type="transmembrane region" description="Helical" evidence="1">
    <location>
        <begin position="87"/>
        <end position="108"/>
    </location>
</feature>
<name>A0A9D1P8X9_9FIRM</name>
<evidence type="ECO:0000256" key="1">
    <source>
        <dbReference type="SAM" id="Phobius"/>
    </source>
</evidence>
<sequence length="318" mass="34095">MRKRLWWALGFASGGWGIALAARLCAPFSRHLTGLLRLYVLPAMGRAFARAPLPVGELAAVLLLAFAAYSLFGALRQRRVGRWASGLALALSFLYFCYAVLWMPLYALPRAEAPEYDDGALVALIDDLTGQVNALAGQFPAPTPAETLREANALMGGGGKLARFPEWMRALSIAGIYLPWTAEALLNPGEPAWTLPFTACHELAHARGVAGELEANLVAYYACRSLGSSAFAHSANLCMLRYALGELYLRDESLWQAACQKLSAAARREMASIHGFAAPQSAPLGDILLRLSGDERGQSSYSGVVAALIAAEGKTLQP</sequence>
<keyword evidence="1" id="KW-0812">Transmembrane</keyword>
<proteinExistence type="predicted"/>
<feature type="transmembrane region" description="Helical" evidence="1">
    <location>
        <begin position="58"/>
        <end position="75"/>
    </location>
</feature>
<reference evidence="2" key="2">
    <citation type="journal article" date="2021" name="PeerJ">
        <title>Extensive microbial diversity within the chicken gut microbiome revealed by metagenomics and culture.</title>
        <authorList>
            <person name="Gilroy R."/>
            <person name="Ravi A."/>
            <person name="Getino M."/>
            <person name="Pursley I."/>
            <person name="Horton D.L."/>
            <person name="Alikhan N.F."/>
            <person name="Baker D."/>
            <person name="Gharbi K."/>
            <person name="Hall N."/>
            <person name="Watson M."/>
            <person name="Adriaenssens E.M."/>
            <person name="Foster-Nyarko E."/>
            <person name="Jarju S."/>
            <person name="Secka A."/>
            <person name="Antonio M."/>
            <person name="Oren A."/>
            <person name="Chaudhuri R.R."/>
            <person name="La Ragione R."/>
            <person name="Hildebrand F."/>
            <person name="Pallen M.J."/>
        </authorList>
    </citation>
    <scope>NUCLEOTIDE SEQUENCE</scope>
    <source>
        <strain evidence="2">CHK183-6373</strain>
    </source>
</reference>
<dbReference type="AlphaFoldDB" id="A0A9D1P8X9"/>
<reference evidence="2" key="1">
    <citation type="submission" date="2020-10" db="EMBL/GenBank/DDBJ databases">
        <authorList>
            <person name="Gilroy R."/>
        </authorList>
    </citation>
    <scope>NUCLEOTIDE SEQUENCE</scope>
    <source>
        <strain evidence="2">CHK183-6373</strain>
    </source>
</reference>
<keyword evidence="1" id="KW-1133">Transmembrane helix</keyword>
<accession>A0A9D1P8X9</accession>
<keyword evidence="1" id="KW-0472">Membrane</keyword>